<feature type="region of interest" description="Disordered" evidence="1">
    <location>
        <begin position="1"/>
        <end position="49"/>
    </location>
</feature>
<gene>
    <name evidence="2" type="ORF">RUM44_008195</name>
</gene>
<reference evidence="2 3" key="1">
    <citation type="submission" date="2023-09" db="EMBL/GenBank/DDBJ databases">
        <title>Genomes of two closely related lineages of the louse Polyplax serrata with different host specificities.</title>
        <authorList>
            <person name="Martinu J."/>
            <person name="Tarabai H."/>
            <person name="Stefka J."/>
            <person name="Hypsa V."/>
        </authorList>
    </citation>
    <scope>NUCLEOTIDE SEQUENCE [LARGE SCALE GENOMIC DNA]</scope>
    <source>
        <strain evidence="2">98ZLc_SE</strain>
    </source>
</reference>
<name>A0ABR1B7T8_POLSC</name>
<feature type="compositionally biased region" description="Polar residues" evidence="1">
    <location>
        <begin position="1"/>
        <end position="15"/>
    </location>
</feature>
<dbReference type="EMBL" id="JAWJWF010000002">
    <property type="protein sequence ID" value="KAK6637773.1"/>
    <property type="molecule type" value="Genomic_DNA"/>
</dbReference>
<evidence type="ECO:0000313" key="3">
    <source>
        <dbReference type="Proteomes" id="UP001359485"/>
    </source>
</evidence>
<feature type="region of interest" description="Disordered" evidence="1">
    <location>
        <begin position="97"/>
        <end position="140"/>
    </location>
</feature>
<protein>
    <submittedName>
        <fullName evidence="2">Uncharacterized protein</fullName>
    </submittedName>
</protein>
<dbReference type="Proteomes" id="UP001359485">
    <property type="component" value="Unassembled WGS sequence"/>
</dbReference>
<comment type="caution">
    <text evidence="2">The sequence shown here is derived from an EMBL/GenBank/DDBJ whole genome shotgun (WGS) entry which is preliminary data.</text>
</comment>
<keyword evidence="3" id="KW-1185">Reference proteome</keyword>
<evidence type="ECO:0000256" key="1">
    <source>
        <dbReference type="SAM" id="MobiDB-lite"/>
    </source>
</evidence>
<proteinExistence type="predicted"/>
<organism evidence="2 3">
    <name type="scientific">Polyplax serrata</name>
    <name type="common">Common mouse louse</name>
    <dbReference type="NCBI Taxonomy" id="468196"/>
    <lineage>
        <taxon>Eukaryota</taxon>
        <taxon>Metazoa</taxon>
        <taxon>Ecdysozoa</taxon>
        <taxon>Arthropoda</taxon>
        <taxon>Hexapoda</taxon>
        <taxon>Insecta</taxon>
        <taxon>Pterygota</taxon>
        <taxon>Neoptera</taxon>
        <taxon>Paraneoptera</taxon>
        <taxon>Psocodea</taxon>
        <taxon>Troctomorpha</taxon>
        <taxon>Phthiraptera</taxon>
        <taxon>Anoplura</taxon>
        <taxon>Polyplacidae</taxon>
        <taxon>Polyplax</taxon>
    </lineage>
</organism>
<sequence length="140" mass="15280">MGSPISWFQMQNRTAESPERVSVRGMGEISRSGSDGGSSGHHCRHQLLTNGQQHGAGMVRDQFALFLLEKLLLGKKKQQQQQLKIIIKMRCFRDGNQTIAPSPSFPETEPADRSMTGVAGISLGGSSNLTSRHLSESDLT</sequence>
<accession>A0ABR1B7T8</accession>
<evidence type="ECO:0000313" key="2">
    <source>
        <dbReference type="EMBL" id="KAK6637773.1"/>
    </source>
</evidence>